<keyword evidence="10" id="KW-1015">Disulfide bond</keyword>
<dbReference type="PANTHER" id="PTHR35457">
    <property type="entry name" value="HEME A SYNTHASE"/>
    <property type="match status" value="1"/>
</dbReference>
<feature type="transmembrane region" description="Helical" evidence="13">
    <location>
        <begin position="272"/>
        <end position="292"/>
    </location>
</feature>
<keyword evidence="7" id="KW-0408">Iron</keyword>
<evidence type="ECO:0000256" key="6">
    <source>
        <dbReference type="ARBA" id="ARBA00023002"/>
    </source>
</evidence>
<evidence type="ECO:0000313" key="14">
    <source>
        <dbReference type="EMBL" id="MBO1902595.1"/>
    </source>
</evidence>
<keyword evidence="8" id="KW-0350">Heme biosynthesis</keyword>
<evidence type="ECO:0000256" key="1">
    <source>
        <dbReference type="ARBA" id="ARBA00004141"/>
    </source>
</evidence>
<keyword evidence="5 13" id="KW-1133">Transmembrane helix</keyword>
<feature type="region of interest" description="Disordered" evidence="12">
    <location>
        <begin position="17"/>
        <end position="67"/>
    </location>
</feature>
<name>A0A939MMH7_9MICO</name>
<comment type="caution">
    <text evidence="14">The sequence shown here is derived from an EMBL/GenBank/DDBJ whole genome shotgun (WGS) entry which is preliminary data.</text>
</comment>
<feature type="transmembrane region" description="Helical" evidence="13">
    <location>
        <begin position="327"/>
        <end position="348"/>
    </location>
</feature>
<evidence type="ECO:0000256" key="11">
    <source>
        <dbReference type="ARBA" id="ARBA00023444"/>
    </source>
</evidence>
<feature type="transmembrane region" description="Helical" evidence="13">
    <location>
        <begin position="299"/>
        <end position="321"/>
    </location>
</feature>
<evidence type="ECO:0000256" key="9">
    <source>
        <dbReference type="ARBA" id="ARBA00023136"/>
    </source>
</evidence>
<comment type="pathway">
    <text evidence="11">Porphyrin-containing compound metabolism.</text>
</comment>
<feature type="transmembrane region" description="Helical" evidence="13">
    <location>
        <begin position="229"/>
        <end position="252"/>
    </location>
</feature>
<proteinExistence type="predicted"/>
<dbReference type="PANTHER" id="PTHR35457:SF1">
    <property type="entry name" value="HEME A SYNTHASE"/>
    <property type="match status" value="1"/>
</dbReference>
<dbReference type="Pfam" id="PF02628">
    <property type="entry name" value="COX15-CtaA"/>
    <property type="match status" value="1"/>
</dbReference>
<dbReference type="GO" id="GO:0016020">
    <property type="term" value="C:membrane"/>
    <property type="evidence" value="ECO:0007669"/>
    <property type="project" value="UniProtKB-SubCell"/>
</dbReference>
<gene>
    <name evidence="14" type="ORF">J4H92_11615</name>
</gene>
<keyword evidence="9 13" id="KW-0472">Membrane</keyword>
<dbReference type="GO" id="GO:0006784">
    <property type="term" value="P:heme A biosynthetic process"/>
    <property type="evidence" value="ECO:0007669"/>
    <property type="project" value="InterPro"/>
</dbReference>
<feature type="transmembrane region" description="Helical" evidence="13">
    <location>
        <begin position="159"/>
        <end position="185"/>
    </location>
</feature>
<keyword evidence="6" id="KW-0560">Oxidoreductase</keyword>
<evidence type="ECO:0000256" key="2">
    <source>
        <dbReference type="ARBA" id="ARBA00022475"/>
    </source>
</evidence>
<evidence type="ECO:0000256" key="8">
    <source>
        <dbReference type="ARBA" id="ARBA00023133"/>
    </source>
</evidence>
<dbReference type="EMBL" id="JAGDYM010000013">
    <property type="protein sequence ID" value="MBO1902595.1"/>
    <property type="molecule type" value="Genomic_DNA"/>
</dbReference>
<dbReference type="GO" id="GO:0016491">
    <property type="term" value="F:oxidoreductase activity"/>
    <property type="evidence" value="ECO:0007669"/>
    <property type="project" value="UniProtKB-KW"/>
</dbReference>
<dbReference type="Proteomes" id="UP000664382">
    <property type="component" value="Unassembled WGS sequence"/>
</dbReference>
<comment type="subcellular location">
    <subcellularLocation>
        <location evidence="1">Membrane</location>
        <topology evidence="1">Multi-pass membrane protein</topology>
    </subcellularLocation>
</comment>
<evidence type="ECO:0000256" key="4">
    <source>
        <dbReference type="ARBA" id="ARBA00022723"/>
    </source>
</evidence>
<reference evidence="14" key="1">
    <citation type="submission" date="2021-03" db="EMBL/GenBank/DDBJ databases">
        <title>Leucobacter chromiisoli sp. nov., isolated from chromium-containing soil of chemical plant.</title>
        <authorList>
            <person name="Xu Z."/>
        </authorList>
    </citation>
    <scope>NUCLEOTIDE SEQUENCE</scope>
    <source>
        <strain evidence="14">S27</strain>
    </source>
</reference>
<evidence type="ECO:0000256" key="5">
    <source>
        <dbReference type="ARBA" id="ARBA00022989"/>
    </source>
</evidence>
<evidence type="ECO:0000313" key="15">
    <source>
        <dbReference type="Proteomes" id="UP000664382"/>
    </source>
</evidence>
<evidence type="ECO:0000256" key="3">
    <source>
        <dbReference type="ARBA" id="ARBA00022692"/>
    </source>
</evidence>
<dbReference type="GO" id="GO:0046872">
    <property type="term" value="F:metal ion binding"/>
    <property type="evidence" value="ECO:0007669"/>
    <property type="project" value="UniProtKB-KW"/>
</dbReference>
<evidence type="ECO:0000256" key="12">
    <source>
        <dbReference type="SAM" id="MobiDB-lite"/>
    </source>
</evidence>
<keyword evidence="3 13" id="KW-0812">Transmembrane</keyword>
<keyword evidence="15" id="KW-1185">Reference proteome</keyword>
<sequence length="369" mass="39295">MHPIPCSGAVVWASKRPSARARGAELQSPSLQPPPGNVSDGTHASVGRPERKPLSDGNSPDGTGTERERLPRLLPVAAWASFVLNVLIIGTGGAVRLSGSGLGCSDWPLCTPESLFPTPEQSYHSLIEFGNRTISGPILLAAVIVWILSWRLRRERRDLPVLASLVLGGVLLQALIGGIVVWMHLNANLVGVHYFLSVVLVCLTAAFLARMREEPGPRIRSAPKPFVILTHATSAVLAVTVIFGILTTGAGPHSGDVGIERDGFDATLLSHIHAWPGYLFAALILVLLVWAARARLRPLPWLVALLCVTVVQIVVGVWQARDGLPEILVGIHMVLAAINAAAMTVVILRLKRPAPAPAPAQPSPIPHTT</sequence>
<feature type="transmembrane region" description="Helical" evidence="13">
    <location>
        <begin position="191"/>
        <end position="209"/>
    </location>
</feature>
<evidence type="ECO:0000256" key="7">
    <source>
        <dbReference type="ARBA" id="ARBA00023004"/>
    </source>
</evidence>
<dbReference type="InterPro" id="IPR003780">
    <property type="entry name" value="COX15/CtaA_fam"/>
</dbReference>
<feature type="transmembrane region" description="Helical" evidence="13">
    <location>
        <begin position="134"/>
        <end position="152"/>
    </location>
</feature>
<evidence type="ECO:0000256" key="13">
    <source>
        <dbReference type="SAM" id="Phobius"/>
    </source>
</evidence>
<dbReference type="InterPro" id="IPR050450">
    <property type="entry name" value="COX15/CtaA_HemeA_synthase"/>
</dbReference>
<keyword evidence="2" id="KW-1003">Cell membrane</keyword>
<accession>A0A939MMH7</accession>
<evidence type="ECO:0000256" key="10">
    <source>
        <dbReference type="ARBA" id="ARBA00023157"/>
    </source>
</evidence>
<feature type="transmembrane region" description="Helical" evidence="13">
    <location>
        <begin position="76"/>
        <end position="97"/>
    </location>
</feature>
<dbReference type="AlphaFoldDB" id="A0A939MMH7"/>
<protein>
    <submittedName>
        <fullName evidence="14">Heme A synthase</fullName>
    </submittedName>
</protein>
<organism evidence="14 15">
    <name type="scientific">Leucobacter weissii</name>
    <dbReference type="NCBI Taxonomy" id="1983706"/>
    <lineage>
        <taxon>Bacteria</taxon>
        <taxon>Bacillati</taxon>
        <taxon>Actinomycetota</taxon>
        <taxon>Actinomycetes</taxon>
        <taxon>Micrococcales</taxon>
        <taxon>Microbacteriaceae</taxon>
        <taxon>Leucobacter</taxon>
    </lineage>
</organism>
<keyword evidence="4" id="KW-0479">Metal-binding</keyword>